<dbReference type="NCBIfam" id="TIGR02532">
    <property type="entry name" value="IV_pilin_GFxxxE"/>
    <property type="match status" value="1"/>
</dbReference>
<sequence length="322" mass="35779">METNPSNRMGYNRAFTLVELLVVIAIIGILVALLLPAVQSAREAARRTECTNKMKQWGLAMQMHHNTYKRLPIGSRGSRLDLEFPRQTWVMYLWQFIEQTSMHGQMDPEGHLYNPPFTIPETLEGLGGVEIPMYRCPSDPDGEDISAGYYQRRRGNYVVNWGHVPYGGTYVAAIYAPGEAPFLHKKGRTTEPRATTFAQMTDGTSNTMMLSEVICAQSTEDNDWRGDILNDEGVFRFQTINTPNTSAPDLIADGYFTETGDPLMPVADATKYSRQEAAARSRHSGGVNVAYCDGSVAFKTDDISLAIWQAAGTMNGEEVVSE</sequence>
<dbReference type="Proteomes" id="UP000315750">
    <property type="component" value="Chromosome"/>
</dbReference>
<evidence type="ECO:0000313" key="3">
    <source>
        <dbReference type="EMBL" id="QDU55904.1"/>
    </source>
</evidence>
<feature type="domain" description="DUF1559" evidence="2">
    <location>
        <begin position="39"/>
        <end position="303"/>
    </location>
</feature>
<keyword evidence="1" id="KW-1133">Transmembrane helix</keyword>
<name>A0A518AME8_9BACT</name>
<dbReference type="InterPro" id="IPR011453">
    <property type="entry name" value="DUF1559"/>
</dbReference>
<dbReference type="InterPro" id="IPR027558">
    <property type="entry name" value="Pre_pil_HX9DG_C"/>
</dbReference>
<dbReference type="AlphaFoldDB" id="A0A518AME8"/>
<dbReference type="SUPFAM" id="SSF54523">
    <property type="entry name" value="Pili subunits"/>
    <property type="match status" value="1"/>
</dbReference>
<dbReference type="InterPro" id="IPR012902">
    <property type="entry name" value="N_methyl_site"/>
</dbReference>
<protein>
    <recommendedName>
        <fullName evidence="2">DUF1559 domain-containing protein</fullName>
    </recommendedName>
</protein>
<dbReference type="NCBIfam" id="TIGR04294">
    <property type="entry name" value="pre_pil_HX9DG"/>
    <property type="match status" value="1"/>
</dbReference>
<keyword evidence="1" id="KW-0472">Membrane</keyword>
<accession>A0A518AME8</accession>
<organism evidence="3 4">
    <name type="scientific">Aeoliella mucimassa</name>
    <dbReference type="NCBI Taxonomy" id="2527972"/>
    <lineage>
        <taxon>Bacteria</taxon>
        <taxon>Pseudomonadati</taxon>
        <taxon>Planctomycetota</taxon>
        <taxon>Planctomycetia</taxon>
        <taxon>Pirellulales</taxon>
        <taxon>Lacipirellulaceae</taxon>
        <taxon>Aeoliella</taxon>
    </lineage>
</organism>
<dbReference type="OrthoDB" id="270727at2"/>
<proteinExistence type="predicted"/>
<dbReference type="KEGG" id="amuc:Pan181_21060"/>
<keyword evidence="1" id="KW-0812">Transmembrane</keyword>
<dbReference type="Gene3D" id="3.30.700.10">
    <property type="entry name" value="Glycoprotein, Type 4 Pilin"/>
    <property type="match status" value="1"/>
</dbReference>
<dbReference type="PANTHER" id="PTHR30093">
    <property type="entry name" value="GENERAL SECRETION PATHWAY PROTEIN G"/>
    <property type="match status" value="1"/>
</dbReference>
<dbReference type="Pfam" id="PF07596">
    <property type="entry name" value="SBP_bac_10"/>
    <property type="match status" value="1"/>
</dbReference>
<evidence type="ECO:0000256" key="1">
    <source>
        <dbReference type="SAM" id="Phobius"/>
    </source>
</evidence>
<dbReference type="EMBL" id="CP036278">
    <property type="protein sequence ID" value="QDU55904.1"/>
    <property type="molecule type" value="Genomic_DNA"/>
</dbReference>
<feature type="transmembrane region" description="Helical" evidence="1">
    <location>
        <begin position="20"/>
        <end position="38"/>
    </location>
</feature>
<reference evidence="3 4" key="1">
    <citation type="submission" date="2019-02" db="EMBL/GenBank/DDBJ databases">
        <title>Deep-cultivation of Planctomycetes and their phenomic and genomic characterization uncovers novel biology.</title>
        <authorList>
            <person name="Wiegand S."/>
            <person name="Jogler M."/>
            <person name="Boedeker C."/>
            <person name="Pinto D."/>
            <person name="Vollmers J."/>
            <person name="Rivas-Marin E."/>
            <person name="Kohn T."/>
            <person name="Peeters S.H."/>
            <person name="Heuer A."/>
            <person name="Rast P."/>
            <person name="Oberbeckmann S."/>
            <person name="Bunk B."/>
            <person name="Jeske O."/>
            <person name="Meyerdierks A."/>
            <person name="Storesund J.E."/>
            <person name="Kallscheuer N."/>
            <person name="Luecker S."/>
            <person name="Lage O.M."/>
            <person name="Pohl T."/>
            <person name="Merkel B.J."/>
            <person name="Hornburger P."/>
            <person name="Mueller R.-W."/>
            <person name="Bruemmer F."/>
            <person name="Labrenz M."/>
            <person name="Spormann A.M."/>
            <person name="Op den Camp H."/>
            <person name="Overmann J."/>
            <person name="Amann R."/>
            <person name="Jetten M.S.M."/>
            <person name="Mascher T."/>
            <person name="Medema M.H."/>
            <person name="Devos D.P."/>
            <person name="Kaster A.-K."/>
            <person name="Ovreas L."/>
            <person name="Rohde M."/>
            <person name="Galperin M.Y."/>
            <person name="Jogler C."/>
        </authorList>
    </citation>
    <scope>NUCLEOTIDE SEQUENCE [LARGE SCALE GENOMIC DNA]</scope>
    <source>
        <strain evidence="3 4">Pan181</strain>
    </source>
</reference>
<dbReference type="Pfam" id="PF07963">
    <property type="entry name" value="N_methyl"/>
    <property type="match status" value="1"/>
</dbReference>
<dbReference type="PANTHER" id="PTHR30093:SF2">
    <property type="entry name" value="TYPE II SECRETION SYSTEM PROTEIN H"/>
    <property type="match status" value="1"/>
</dbReference>
<gene>
    <name evidence="3" type="ORF">Pan181_21060</name>
</gene>
<evidence type="ECO:0000259" key="2">
    <source>
        <dbReference type="Pfam" id="PF07596"/>
    </source>
</evidence>
<evidence type="ECO:0000313" key="4">
    <source>
        <dbReference type="Proteomes" id="UP000315750"/>
    </source>
</evidence>
<dbReference type="InterPro" id="IPR045584">
    <property type="entry name" value="Pilin-like"/>
</dbReference>
<keyword evidence="4" id="KW-1185">Reference proteome</keyword>